<proteinExistence type="predicted"/>
<protein>
    <submittedName>
        <fullName evidence="1">Uncharacterized protein</fullName>
    </submittedName>
</protein>
<organism evidence="1">
    <name type="scientific">marine sediment metagenome</name>
    <dbReference type="NCBI Taxonomy" id="412755"/>
    <lineage>
        <taxon>unclassified sequences</taxon>
        <taxon>metagenomes</taxon>
        <taxon>ecological metagenomes</taxon>
    </lineage>
</organism>
<reference evidence="1" key="1">
    <citation type="journal article" date="2014" name="Front. Microbiol.">
        <title>High frequency of phylogenetically diverse reductive dehalogenase-homologous genes in deep subseafloor sedimentary metagenomes.</title>
        <authorList>
            <person name="Kawai M."/>
            <person name="Futagami T."/>
            <person name="Toyoda A."/>
            <person name="Takaki Y."/>
            <person name="Nishi S."/>
            <person name="Hori S."/>
            <person name="Arai W."/>
            <person name="Tsubouchi T."/>
            <person name="Morono Y."/>
            <person name="Uchiyama I."/>
            <person name="Ito T."/>
            <person name="Fujiyama A."/>
            <person name="Inagaki F."/>
            <person name="Takami H."/>
        </authorList>
    </citation>
    <scope>NUCLEOTIDE SEQUENCE</scope>
    <source>
        <strain evidence="1">Expedition CK06-06</strain>
    </source>
</reference>
<dbReference type="EMBL" id="BARW01010396">
    <property type="protein sequence ID" value="GAI75752.1"/>
    <property type="molecule type" value="Genomic_DNA"/>
</dbReference>
<comment type="caution">
    <text evidence="1">The sequence shown here is derived from an EMBL/GenBank/DDBJ whole genome shotgun (WGS) entry which is preliminary data.</text>
</comment>
<accession>X1R4R9</accession>
<dbReference type="AlphaFoldDB" id="X1R4R9"/>
<name>X1R4R9_9ZZZZ</name>
<evidence type="ECO:0000313" key="1">
    <source>
        <dbReference type="EMBL" id="GAI75752.1"/>
    </source>
</evidence>
<sequence>GIFNINDKSFSIGPELLYTGIKNLELRLKTTFLVGDSYTEFGEKQNDCRIEFRVRYYF</sequence>
<gene>
    <name evidence="1" type="ORF">S12H4_20486</name>
</gene>
<feature type="non-terminal residue" evidence="1">
    <location>
        <position position="1"/>
    </location>
</feature>